<organism evidence="2">
    <name type="scientific">Aphanomyces invadans</name>
    <dbReference type="NCBI Taxonomy" id="157072"/>
    <lineage>
        <taxon>Eukaryota</taxon>
        <taxon>Sar</taxon>
        <taxon>Stramenopiles</taxon>
        <taxon>Oomycota</taxon>
        <taxon>Saprolegniomycetes</taxon>
        <taxon>Saprolegniales</taxon>
        <taxon>Verrucalvaceae</taxon>
        <taxon>Aphanomyces</taxon>
    </lineage>
</organism>
<feature type="transmembrane region" description="Helical" evidence="1">
    <location>
        <begin position="59"/>
        <end position="76"/>
    </location>
</feature>
<dbReference type="GeneID" id="20090223"/>
<keyword evidence="1" id="KW-0472">Membrane</keyword>
<dbReference type="RefSeq" id="XP_008878791.1">
    <property type="nucleotide sequence ID" value="XM_008880569.1"/>
</dbReference>
<sequence>MVHLAHEDLDKVIWGDAASRVPTDAALSMLVRNLQVVWSARLALWVVQSWIDAAWSTDTAKATGILLLLYALSFFLYMRGRHALNFKLLLLVGVVGLCVEVAKPAAALFQQSEVQAAKHDDTVRRILRVVAIFLGLVTFWCTVRIMWRIVHIMSPKKSVRKRL</sequence>
<reference evidence="2" key="1">
    <citation type="submission" date="2013-12" db="EMBL/GenBank/DDBJ databases">
        <title>The Genome Sequence of Aphanomyces invadans NJM9701.</title>
        <authorList>
            <consortium name="The Broad Institute Genomics Platform"/>
            <person name="Russ C."/>
            <person name="Tyler B."/>
            <person name="van West P."/>
            <person name="Dieguez-Uribeondo J."/>
            <person name="Young S.K."/>
            <person name="Zeng Q."/>
            <person name="Gargeya S."/>
            <person name="Fitzgerald M."/>
            <person name="Abouelleil A."/>
            <person name="Alvarado L."/>
            <person name="Chapman S.B."/>
            <person name="Gainer-Dewar J."/>
            <person name="Goldberg J."/>
            <person name="Griggs A."/>
            <person name="Gujja S."/>
            <person name="Hansen M."/>
            <person name="Howarth C."/>
            <person name="Imamovic A."/>
            <person name="Ireland A."/>
            <person name="Larimer J."/>
            <person name="McCowan C."/>
            <person name="Murphy C."/>
            <person name="Pearson M."/>
            <person name="Poon T.W."/>
            <person name="Priest M."/>
            <person name="Roberts A."/>
            <person name="Saif S."/>
            <person name="Shea T."/>
            <person name="Sykes S."/>
            <person name="Wortman J."/>
            <person name="Nusbaum C."/>
            <person name="Birren B."/>
        </authorList>
    </citation>
    <scope>NUCLEOTIDE SEQUENCE [LARGE SCALE GENOMIC DNA]</scope>
    <source>
        <strain evidence="2">NJM9701</strain>
    </source>
</reference>
<dbReference type="VEuPathDB" id="FungiDB:H310_13173"/>
<gene>
    <name evidence="2" type="ORF">H310_13173</name>
</gene>
<name>A0A024TEQ9_9STRA</name>
<evidence type="ECO:0000313" key="2">
    <source>
        <dbReference type="EMBL" id="ETV92484.1"/>
    </source>
</evidence>
<protein>
    <submittedName>
        <fullName evidence="2">Uncharacterized protein</fullName>
    </submittedName>
</protein>
<feature type="transmembrane region" description="Helical" evidence="1">
    <location>
        <begin position="126"/>
        <end position="147"/>
    </location>
</feature>
<evidence type="ECO:0000256" key="1">
    <source>
        <dbReference type="SAM" id="Phobius"/>
    </source>
</evidence>
<proteinExistence type="predicted"/>
<feature type="transmembrane region" description="Helical" evidence="1">
    <location>
        <begin position="88"/>
        <end position="106"/>
    </location>
</feature>
<keyword evidence="1" id="KW-0812">Transmembrane</keyword>
<accession>A0A024TEQ9</accession>
<dbReference type="AlphaFoldDB" id="A0A024TEQ9"/>
<dbReference type="EMBL" id="KI913999">
    <property type="protein sequence ID" value="ETV92484.1"/>
    <property type="molecule type" value="Genomic_DNA"/>
</dbReference>
<keyword evidence="1" id="KW-1133">Transmembrane helix</keyword>